<evidence type="ECO:0000313" key="1">
    <source>
        <dbReference type="EMBL" id="ASC71999.1"/>
    </source>
</evidence>
<dbReference type="OrthoDB" id="9799092at2"/>
<evidence type="ECO:0000313" key="2">
    <source>
        <dbReference type="Proteomes" id="UP000191901"/>
    </source>
</evidence>
<dbReference type="Proteomes" id="UP000191901">
    <property type="component" value="Chromosome"/>
</dbReference>
<sequence length="142" mass="15242">MPPNEYSRNDVDEPVEVVAYDPAWPEAFKCEQAALLPLLSPEAVAAEHFGSTAVPGLTAKPVVDVLIGLRHYPPSERVLATLSQSGYVCLGEAGVPGRHYCRKREAARATGRLLAYSERKADVMASLLERARAWAGLPSGAA</sequence>
<dbReference type="Gene3D" id="3.30.460.10">
    <property type="entry name" value="Beta Polymerase, domain 2"/>
    <property type="match status" value="1"/>
</dbReference>
<keyword evidence="2" id="KW-1185">Reference proteome</keyword>
<dbReference type="AlphaFoldDB" id="A0A1Z3HNW8"/>
<dbReference type="RefSeq" id="WP_080807871.1">
    <property type="nucleotide sequence ID" value="NZ_CP021983.2"/>
</dbReference>
<accession>A0A1Z3HNW8</accession>
<dbReference type="EMBL" id="CP021983">
    <property type="protein sequence ID" value="ASC71999.1"/>
    <property type="molecule type" value="Genomic_DNA"/>
</dbReference>
<dbReference type="InterPro" id="IPR007344">
    <property type="entry name" value="GrpB/CoaE"/>
</dbReference>
<protein>
    <submittedName>
        <fullName evidence="1">Glutamate-rich protein GrpB</fullName>
    </submittedName>
</protein>
<gene>
    <name evidence="1" type="primary">grpB</name>
    <name evidence="1" type="ORF">XM38_029530</name>
</gene>
<dbReference type="SUPFAM" id="SSF81301">
    <property type="entry name" value="Nucleotidyltransferase"/>
    <property type="match status" value="1"/>
</dbReference>
<proteinExistence type="predicted"/>
<name>A0A1Z3HNW8_9CYAN</name>
<reference evidence="1 2" key="1">
    <citation type="journal article" date="2016" name="Biochim. Biophys. Acta">
        <title>Characterization of red-shifted phycobilisomes isolated from the chlorophyll f-containing cyanobacterium Halomicronema hongdechloris.</title>
        <authorList>
            <person name="Li Y."/>
            <person name="Lin Y."/>
            <person name="Garvey C.J."/>
            <person name="Birch D."/>
            <person name="Corkery R.W."/>
            <person name="Loughlin P.C."/>
            <person name="Scheer H."/>
            <person name="Willows R.D."/>
            <person name="Chen M."/>
        </authorList>
    </citation>
    <scope>NUCLEOTIDE SEQUENCE [LARGE SCALE GENOMIC DNA]</scope>
    <source>
        <strain evidence="1 2">C2206</strain>
    </source>
</reference>
<dbReference type="InterPro" id="IPR043519">
    <property type="entry name" value="NT_sf"/>
</dbReference>
<dbReference type="Pfam" id="PF04229">
    <property type="entry name" value="GrpB"/>
    <property type="match status" value="1"/>
</dbReference>
<dbReference type="KEGG" id="hhg:XM38_029530"/>
<dbReference type="PANTHER" id="PTHR34822:SF1">
    <property type="entry name" value="GRPB FAMILY PROTEIN"/>
    <property type="match status" value="1"/>
</dbReference>
<organism evidence="1 2">
    <name type="scientific">Halomicronema hongdechloris C2206</name>
    <dbReference type="NCBI Taxonomy" id="1641165"/>
    <lineage>
        <taxon>Bacteria</taxon>
        <taxon>Bacillati</taxon>
        <taxon>Cyanobacteriota</taxon>
        <taxon>Cyanophyceae</taxon>
        <taxon>Nodosilineales</taxon>
        <taxon>Nodosilineaceae</taxon>
        <taxon>Halomicronema</taxon>
    </lineage>
</organism>
<dbReference type="PANTHER" id="PTHR34822">
    <property type="entry name" value="GRPB DOMAIN PROTEIN (AFU_ORTHOLOGUE AFUA_1G01530)"/>
    <property type="match status" value="1"/>
</dbReference>